<organism evidence="1">
    <name type="scientific">bioreactor metagenome</name>
    <dbReference type="NCBI Taxonomy" id="1076179"/>
    <lineage>
        <taxon>unclassified sequences</taxon>
        <taxon>metagenomes</taxon>
        <taxon>ecological metagenomes</taxon>
    </lineage>
</organism>
<dbReference type="AlphaFoldDB" id="A0A645I4R0"/>
<reference evidence="1" key="1">
    <citation type="submission" date="2019-08" db="EMBL/GenBank/DDBJ databases">
        <authorList>
            <person name="Kucharzyk K."/>
            <person name="Murdoch R.W."/>
            <person name="Higgins S."/>
            <person name="Loffler F."/>
        </authorList>
    </citation>
    <scope>NUCLEOTIDE SEQUENCE</scope>
</reference>
<name>A0A645I4R0_9ZZZZ</name>
<comment type="caution">
    <text evidence="1">The sequence shown here is derived from an EMBL/GenBank/DDBJ whole genome shotgun (WGS) entry which is preliminary data.</text>
</comment>
<proteinExistence type="predicted"/>
<gene>
    <name evidence="1" type="ORF">SDC9_193313</name>
</gene>
<sequence>MRRSAEHHRANIKRAAGAVRRNIFDIVANDGADRLDKNFLIDLRHLEVAGGRVEPLGILVRTKNADPAVGAGESLAAFEQRLTVMETVCSHVQGYLITGGQLGFAPFAVLIVKTNIGLHRHETEAQLVPIDVHHCSSFQNGYNFL</sequence>
<accession>A0A645I4R0</accession>
<dbReference type="EMBL" id="VSSQ01105858">
    <property type="protein sequence ID" value="MPN45742.1"/>
    <property type="molecule type" value="Genomic_DNA"/>
</dbReference>
<protein>
    <submittedName>
        <fullName evidence="1">Uncharacterized protein</fullName>
    </submittedName>
</protein>
<evidence type="ECO:0000313" key="1">
    <source>
        <dbReference type="EMBL" id="MPN45742.1"/>
    </source>
</evidence>